<organism evidence="6 7">
    <name type="scientific">Pararhizobium antarcticum</name>
    <dbReference type="NCBI Taxonomy" id="1798805"/>
    <lineage>
        <taxon>Bacteria</taxon>
        <taxon>Pseudomonadati</taxon>
        <taxon>Pseudomonadota</taxon>
        <taxon>Alphaproteobacteria</taxon>
        <taxon>Hyphomicrobiales</taxon>
        <taxon>Rhizobiaceae</taxon>
        <taxon>Rhizobium/Agrobacterium group</taxon>
        <taxon>Pararhizobium</taxon>
    </lineage>
</organism>
<dbReference type="SUPFAM" id="SSF53850">
    <property type="entry name" value="Periplasmic binding protein-like II"/>
    <property type="match status" value="1"/>
</dbReference>
<gene>
    <name evidence="6" type="ORF">AX760_24120</name>
</gene>
<comment type="caution">
    <text evidence="6">The sequence shown here is derived from an EMBL/GenBank/DDBJ whole genome shotgun (WGS) entry which is preliminary data.</text>
</comment>
<keyword evidence="3" id="KW-0238">DNA-binding</keyword>
<keyword evidence="4" id="KW-0804">Transcription</keyword>
<dbReference type="PANTHER" id="PTHR30537:SF3">
    <property type="entry name" value="TRANSCRIPTIONAL REGULATORY PROTEIN"/>
    <property type="match status" value="1"/>
</dbReference>
<evidence type="ECO:0000256" key="3">
    <source>
        <dbReference type="ARBA" id="ARBA00023125"/>
    </source>
</evidence>
<dbReference type="InterPro" id="IPR036388">
    <property type="entry name" value="WH-like_DNA-bd_sf"/>
</dbReference>
<evidence type="ECO:0000259" key="5">
    <source>
        <dbReference type="PROSITE" id="PS50931"/>
    </source>
</evidence>
<proteinExistence type="inferred from homology"/>
<dbReference type="SUPFAM" id="SSF46785">
    <property type="entry name" value="Winged helix' DNA-binding domain"/>
    <property type="match status" value="1"/>
</dbReference>
<dbReference type="GO" id="GO:0003700">
    <property type="term" value="F:DNA-binding transcription factor activity"/>
    <property type="evidence" value="ECO:0007669"/>
    <property type="project" value="InterPro"/>
</dbReference>
<keyword evidence="2" id="KW-0805">Transcription regulation</keyword>
<name>A0A657LM85_9HYPH</name>
<dbReference type="InterPro" id="IPR000847">
    <property type="entry name" value="LysR_HTH_N"/>
</dbReference>
<dbReference type="Pfam" id="PF00126">
    <property type="entry name" value="HTH_1"/>
    <property type="match status" value="1"/>
</dbReference>
<dbReference type="Proteomes" id="UP000182661">
    <property type="component" value="Unassembled WGS sequence"/>
</dbReference>
<evidence type="ECO:0000256" key="1">
    <source>
        <dbReference type="ARBA" id="ARBA00009437"/>
    </source>
</evidence>
<dbReference type="Pfam" id="PF03466">
    <property type="entry name" value="LysR_substrate"/>
    <property type="match status" value="1"/>
</dbReference>
<dbReference type="PROSITE" id="PS50931">
    <property type="entry name" value="HTH_LYSR"/>
    <property type="match status" value="1"/>
</dbReference>
<dbReference type="GO" id="GO:0043565">
    <property type="term" value="F:sequence-specific DNA binding"/>
    <property type="evidence" value="ECO:0007669"/>
    <property type="project" value="TreeGrafter"/>
</dbReference>
<evidence type="ECO:0000313" key="6">
    <source>
        <dbReference type="EMBL" id="OJF90677.1"/>
    </source>
</evidence>
<accession>A0A657LM85</accession>
<dbReference type="InterPro" id="IPR058163">
    <property type="entry name" value="LysR-type_TF_proteobact-type"/>
</dbReference>
<dbReference type="Gene3D" id="1.10.10.10">
    <property type="entry name" value="Winged helix-like DNA-binding domain superfamily/Winged helix DNA-binding domain"/>
    <property type="match status" value="1"/>
</dbReference>
<protein>
    <recommendedName>
        <fullName evidence="5">HTH lysR-type domain-containing protein</fullName>
    </recommendedName>
</protein>
<dbReference type="InterPro" id="IPR005119">
    <property type="entry name" value="LysR_subst-bd"/>
</dbReference>
<reference evidence="6 7" key="1">
    <citation type="submission" date="2016-02" db="EMBL/GenBank/DDBJ databases">
        <title>Genome sequencing of a beta-galactosidase producing bacteria Rhizobium sp. 59.</title>
        <authorList>
            <person name="Wang D."/>
            <person name="Kot W."/>
            <person name="Qin Y."/>
            <person name="Hansen L."/>
            <person name="Naqvi K."/>
            <person name="Rensing C."/>
        </authorList>
    </citation>
    <scope>NUCLEOTIDE SEQUENCE [LARGE SCALE GENOMIC DNA]</scope>
    <source>
        <strain evidence="6 7">59</strain>
    </source>
</reference>
<comment type="similarity">
    <text evidence="1">Belongs to the LysR transcriptional regulatory family.</text>
</comment>
<dbReference type="PANTHER" id="PTHR30537">
    <property type="entry name" value="HTH-TYPE TRANSCRIPTIONAL REGULATOR"/>
    <property type="match status" value="1"/>
</dbReference>
<sequence length="296" mass="32263">METFDWNDLRYVLAVAKHGSTIAAARATGVNQSTVQRRLGELEKRLALRIFERAPSGYRLTPAGGALIPAAQAVEVAVKSFGEAAEVIARAGILRVTCPEPIAYRLTASGLIDRFHDRNAEFRIEFVLSDHYVDLAKGEADIALRSGDTEENLVGRTIADSLWAVYASRIYLERHDAPVVFAALPDHPLIGFDHSLNKHRLSQWLREVAPDAVYAARVTSVLGLVSAVKAGMGLAALPVALGGAEPDLVRVIDTVPALTRSWRVLAHVDARQLPRVKAFFDFIEDVADELKPVLTG</sequence>
<dbReference type="AlphaFoldDB" id="A0A657LM85"/>
<dbReference type="GO" id="GO:0006351">
    <property type="term" value="P:DNA-templated transcription"/>
    <property type="evidence" value="ECO:0007669"/>
    <property type="project" value="TreeGrafter"/>
</dbReference>
<evidence type="ECO:0000256" key="2">
    <source>
        <dbReference type="ARBA" id="ARBA00023015"/>
    </source>
</evidence>
<keyword evidence="7" id="KW-1185">Reference proteome</keyword>
<dbReference type="OrthoDB" id="9787460at2"/>
<dbReference type="RefSeq" id="WP_071835491.1">
    <property type="nucleotide sequence ID" value="NZ_LSRP01000138.1"/>
</dbReference>
<feature type="domain" description="HTH lysR-type" evidence="5">
    <location>
        <begin position="4"/>
        <end position="61"/>
    </location>
</feature>
<dbReference type="Gene3D" id="3.40.190.290">
    <property type="match status" value="1"/>
</dbReference>
<evidence type="ECO:0000256" key="4">
    <source>
        <dbReference type="ARBA" id="ARBA00023163"/>
    </source>
</evidence>
<evidence type="ECO:0000313" key="7">
    <source>
        <dbReference type="Proteomes" id="UP000182661"/>
    </source>
</evidence>
<dbReference type="InterPro" id="IPR036390">
    <property type="entry name" value="WH_DNA-bd_sf"/>
</dbReference>
<dbReference type="EMBL" id="LSRP01000138">
    <property type="protein sequence ID" value="OJF90677.1"/>
    <property type="molecule type" value="Genomic_DNA"/>
</dbReference>